<sequence length="115" mass="12145">MLLNPLRHVVFVPAWLTPTVVALAEAIYEVRAFDRLPILADALQDAGCEDADIFAQCRGDGQHARGCCPSMACSAAPLVGEGGSGKRGLSLPLSLTRGAERQTALDDLATLTRLV</sequence>
<reference evidence="2" key="1">
    <citation type="submission" date="2019-08" db="EMBL/GenBank/DDBJ databases">
        <title>Limnoglobus roseus gen. nov., sp. nov., a novel freshwater planctomycete with a giant genome from the family Gemmataceae.</title>
        <authorList>
            <person name="Kulichevskaya I.S."/>
            <person name="Naumoff D.G."/>
            <person name="Miroshnikov K."/>
            <person name="Ivanova A."/>
            <person name="Philippov D.A."/>
            <person name="Hakobyan A."/>
            <person name="Rijpstra I.C."/>
            <person name="Sinninghe Damste J.S."/>
            <person name="Liesack W."/>
            <person name="Dedysh S.N."/>
        </authorList>
    </citation>
    <scope>NUCLEOTIDE SEQUENCE [LARGE SCALE GENOMIC DNA]</scope>
    <source>
        <strain evidence="2">PX52</strain>
    </source>
</reference>
<evidence type="ECO:0000313" key="1">
    <source>
        <dbReference type="EMBL" id="QEL18897.1"/>
    </source>
</evidence>
<organism evidence="1 2">
    <name type="scientific">Limnoglobus roseus</name>
    <dbReference type="NCBI Taxonomy" id="2598579"/>
    <lineage>
        <taxon>Bacteria</taxon>
        <taxon>Pseudomonadati</taxon>
        <taxon>Planctomycetota</taxon>
        <taxon>Planctomycetia</taxon>
        <taxon>Gemmatales</taxon>
        <taxon>Gemmataceae</taxon>
        <taxon>Limnoglobus</taxon>
    </lineage>
</organism>
<dbReference type="KEGG" id="lrs:PX52LOC_05944"/>
<gene>
    <name evidence="1" type="ORF">PX52LOC_05944</name>
</gene>
<dbReference type="Proteomes" id="UP000324974">
    <property type="component" value="Chromosome"/>
</dbReference>
<name>A0A5C1AL35_9BACT</name>
<keyword evidence="2" id="KW-1185">Reference proteome</keyword>
<proteinExistence type="predicted"/>
<evidence type="ECO:0000313" key="2">
    <source>
        <dbReference type="Proteomes" id="UP000324974"/>
    </source>
</evidence>
<dbReference type="AlphaFoldDB" id="A0A5C1AL35"/>
<protein>
    <submittedName>
        <fullName evidence="1">SMI1/KNR4 family protein</fullName>
    </submittedName>
</protein>
<dbReference type="EMBL" id="CP042425">
    <property type="protein sequence ID" value="QEL18897.1"/>
    <property type="molecule type" value="Genomic_DNA"/>
</dbReference>
<dbReference type="RefSeq" id="WP_178132582.1">
    <property type="nucleotide sequence ID" value="NZ_CP042425.1"/>
</dbReference>
<accession>A0A5C1AL35</accession>